<evidence type="ECO:0008006" key="4">
    <source>
        <dbReference type="Google" id="ProtNLM"/>
    </source>
</evidence>
<proteinExistence type="predicted"/>
<sequence>MGNFMTIKRKHIFMGVFILIATYIAIESYPSGFQRKIAEGPSFLQEQLSSYTEDDTVNSDPYAASRYRPEDSLYAPLLAIQYGDKEKAETLLAPLVEKGDSEAMFWLAEITYGQSIYSGGTAGELFTKSAKLGNPYAAIRLDSRDIECTQYIGYHCSEEWGEKGRVILKKLAETGDARAGYALFHHDVMLKGGNRTAVSEESFNVLAKAAVDGVKDHYYYPLMELASLYRQSYSYPIWVSSSDTDDNTQVLSEKNRKILKNLYKLAAKNNDAYAINLNLYFASNGENAVIDEDYTDGQILRTLTLFSKVYKYGPAFARKAELNRSALVQGAAWAMVDDFNRSDSSFDYGRQFQRYEYVITNEFNLKFLDDSELEKAREVSKELQKTLTPVIYLDENQTDIL</sequence>
<name>A0ABT5R875_9GAMM</name>
<keyword evidence="3" id="KW-1185">Reference proteome</keyword>
<keyword evidence="1" id="KW-0472">Membrane</keyword>
<dbReference type="RefSeq" id="WP_274167133.1">
    <property type="nucleotide sequence ID" value="NZ_JAJUBC010000068.1"/>
</dbReference>
<dbReference type="InterPro" id="IPR011990">
    <property type="entry name" value="TPR-like_helical_dom_sf"/>
</dbReference>
<keyword evidence="1" id="KW-0812">Transmembrane</keyword>
<evidence type="ECO:0000256" key="1">
    <source>
        <dbReference type="SAM" id="Phobius"/>
    </source>
</evidence>
<dbReference type="Gene3D" id="1.25.40.10">
    <property type="entry name" value="Tetratricopeptide repeat domain"/>
    <property type="match status" value="1"/>
</dbReference>
<organism evidence="2 3">
    <name type="scientific">Enterovibrio gelatinilyticus</name>
    <dbReference type="NCBI Taxonomy" id="2899819"/>
    <lineage>
        <taxon>Bacteria</taxon>
        <taxon>Pseudomonadati</taxon>
        <taxon>Pseudomonadota</taxon>
        <taxon>Gammaproteobacteria</taxon>
        <taxon>Vibrionales</taxon>
        <taxon>Vibrionaceae</taxon>
        <taxon>Enterovibrio</taxon>
    </lineage>
</organism>
<dbReference type="Proteomes" id="UP001149400">
    <property type="component" value="Unassembled WGS sequence"/>
</dbReference>
<comment type="caution">
    <text evidence="2">The sequence shown here is derived from an EMBL/GenBank/DDBJ whole genome shotgun (WGS) entry which is preliminary data.</text>
</comment>
<reference evidence="2" key="1">
    <citation type="submission" date="2021-12" db="EMBL/GenBank/DDBJ databases">
        <title>Enterovibrio ZSDZ35 sp. nov. and Enterovibrio ZSDZ42 sp. nov., isolated from coastal seawater in Qingdao.</title>
        <authorList>
            <person name="Zhang P."/>
        </authorList>
    </citation>
    <scope>NUCLEOTIDE SEQUENCE</scope>
    <source>
        <strain evidence="2">ZSDZ42</strain>
    </source>
</reference>
<protein>
    <recommendedName>
        <fullName evidence="4">Sel1 repeat family protein</fullName>
    </recommendedName>
</protein>
<evidence type="ECO:0000313" key="3">
    <source>
        <dbReference type="Proteomes" id="UP001149400"/>
    </source>
</evidence>
<keyword evidence="1" id="KW-1133">Transmembrane helix</keyword>
<dbReference type="EMBL" id="JAJUBC010000068">
    <property type="protein sequence ID" value="MDD1796410.1"/>
    <property type="molecule type" value="Genomic_DNA"/>
</dbReference>
<feature type="transmembrane region" description="Helical" evidence="1">
    <location>
        <begin position="12"/>
        <end position="29"/>
    </location>
</feature>
<evidence type="ECO:0000313" key="2">
    <source>
        <dbReference type="EMBL" id="MDD1796410.1"/>
    </source>
</evidence>
<accession>A0ABT5R875</accession>
<gene>
    <name evidence="2" type="ORF">LRP50_25165</name>
</gene>